<sequence length="1439" mass="151485">MVGMWSRGRGGRRTVGVLLGVALAVGAVPVTAGSAAAGAAAEPQGPLVAAEAGGVSEADALAQAKRTGEPVEISVLRGESREVFATPEGELEAREYLRPVWARTGGGWQRVDTALEVTGDGTVAPKAATVGVEFSGGGDAAPLVRMERAGRQLSLSWPAPLPEPRLDGAVATYPSVLPDVDLRMTAQEDGFTQLLVVKTAEAAASAELAELRMRLDAQGLEVKETAEGGLQAIDAGAQGAVFEAPQPLMWDSSPGETPAAAARSRAAADAAQAGDGEEPGAAESGKLAPVDVEVPAGRGELVLTPDPDVLKGQDTTYPVYIDPQWHSPRAAAWTMASKYWASSPQWKFNGASDAGLGYCNWYYCNPHDTKRLFYRIPVSTFAGKSILSAEFVVRNTWSASCSARSVELWQTKGISASTTWNSQNASGFWVKELASASFAHGYSGCAAKDAEFNVKSAVQAAANSKQSTMTFGLRAADEGDAYGWKRFSDKAYLRVKYNRPPAQIKLSQLTMSPGGPCVASDKRVRIRSTATLRANNVTDPDGDTVSVQFAASWDAGDGAGYKARWTSARTTSKKSGSDFSITLPGSIPKNKHLDWHVRSYDGAQWSAWSYKGSHSCHFMYDTGVPAGPKISSAQYGPSDPENPDDPWLDGVGRYGTFSVDSASTDVTKYWFGINTSPSSANTLTTSGGGAKTIQFMPTKPGVNFITAQAFDAAGNGSEPTTYTFRVRAGQPDRLAWQMDEETGATSVSGAGGAWPATLHGATPGAAGVSGSALQFDGTDDYAATASPVLHTGKSFSVSLWAKLPGTAPGRTSVALSQAGQKNSGFEISYAPGRNAWAFLRHADDAASGTASVQAIQPPCALGNTACITARQTEWTHLTGVFDNANQQLKLYVDGKLAGTNTYSSPWDARGGTILGAARRSGTMTDFFAGTLDDVQLFDYQLTDAQVTRLAARQPVDTDRPAKLVWPLDETADATAVTGRGQSADATLKGGATTGTAGVSGRALSFDGVDDHATTGRPILDTYQSFAISTWVRLPKDKQARAMTVVSQRGTQQRNFELYHSSALGGWVFSRTTADTANAGIYRAAQTACPADTNCAAGRFGDWNHVVAVYDADAEKLLLYVNGVLEASTPYTSRWASGGPLSIGGGLNTDGTVAGPLKGDMDDVRLYDRAVSDDEVRQLFRQRPVVKSRWMFEETTGSTPVTVPDAAGTGNTLTLSAGAKKFDAGFIDFGAMQLDGVTGYASASSMPVDTSGSFTMTAWAQAAAMPTGAVALTSAEGSAQSAFTVRFVPDATDPENSPGRWRLSVADKNSADASVVQVDNGEFYDAREWNHLALVYDGFAKEARLYVNGGLAEMACTDADGDGTSDSSTCTDLIPWAENVLAFKATSLQIGRSGTGSRAGEYFPGLVDDVWTFQGALSDAQVELLADSWFDVPTEVPGSN</sequence>
<reference evidence="5" key="1">
    <citation type="journal article" date="2014" name="Int. J. Syst. Evol. Microbiol.">
        <title>Complete genome sequence of Corynebacterium casei LMG S-19264T (=DSM 44701T), isolated from a smear-ripened cheese.</title>
        <authorList>
            <consortium name="US DOE Joint Genome Institute (JGI-PGF)"/>
            <person name="Walter F."/>
            <person name="Albersmeier A."/>
            <person name="Kalinowski J."/>
            <person name="Ruckert C."/>
        </authorList>
    </citation>
    <scope>NUCLEOTIDE SEQUENCE</scope>
    <source>
        <strain evidence="5">JCM 3131</strain>
    </source>
</reference>
<feature type="domain" description="LamG-like jellyroll fold" evidence="4">
    <location>
        <begin position="793"/>
        <end position="944"/>
    </location>
</feature>
<dbReference type="InterPro" id="IPR042837">
    <property type="entry name" value="PTX3"/>
</dbReference>
<evidence type="ECO:0000256" key="3">
    <source>
        <dbReference type="SAM" id="MobiDB-lite"/>
    </source>
</evidence>
<dbReference type="InterPro" id="IPR013320">
    <property type="entry name" value="ConA-like_dom_sf"/>
</dbReference>
<evidence type="ECO:0000259" key="4">
    <source>
        <dbReference type="SMART" id="SM00560"/>
    </source>
</evidence>
<feature type="domain" description="LamG-like jellyroll fold" evidence="4">
    <location>
        <begin position="1023"/>
        <end position="1173"/>
    </location>
</feature>
<gene>
    <name evidence="5" type="ORF">GCM10010145_69180</name>
</gene>
<reference evidence="5" key="2">
    <citation type="submission" date="2020-09" db="EMBL/GenBank/DDBJ databases">
        <authorList>
            <person name="Sun Q."/>
            <person name="Ohkuma M."/>
        </authorList>
    </citation>
    <scope>NUCLEOTIDE SEQUENCE</scope>
    <source>
        <strain evidence="5">JCM 3131</strain>
    </source>
</reference>
<feature type="region of interest" description="Disordered" evidence="3">
    <location>
        <begin position="250"/>
        <end position="288"/>
    </location>
</feature>
<dbReference type="SMART" id="SM00560">
    <property type="entry name" value="LamGL"/>
    <property type="match status" value="3"/>
</dbReference>
<comment type="caution">
    <text evidence="5">The sequence shown here is derived from an EMBL/GenBank/DDBJ whole genome shotgun (WGS) entry which is preliminary data.</text>
</comment>
<dbReference type="PANTHER" id="PTHR46943:SF1">
    <property type="entry name" value="PENTRAXIN-RELATED PROTEIN PTX3"/>
    <property type="match status" value="1"/>
</dbReference>
<dbReference type="Gene3D" id="2.60.120.200">
    <property type="match status" value="3"/>
</dbReference>
<feature type="compositionally biased region" description="Low complexity" evidence="3">
    <location>
        <begin position="258"/>
        <end position="274"/>
    </location>
</feature>
<dbReference type="InterPro" id="IPR006558">
    <property type="entry name" value="LamG-like"/>
</dbReference>
<feature type="domain" description="LamG-like jellyroll fold" evidence="4">
    <location>
        <begin position="1251"/>
        <end position="1419"/>
    </location>
</feature>
<keyword evidence="2" id="KW-1015">Disulfide bond</keyword>
<evidence type="ECO:0000313" key="5">
    <source>
        <dbReference type="EMBL" id="GGQ89879.1"/>
    </source>
</evidence>
<evidence type="ECO:0000256" key="2">
    <source>
        <dbReference type="ARBA" id="ARBA00023157"/>
    </source>
</evidence>
<dbReference type="Pfam" id="PF13385">
    <property type="entry name" value="Laminin_G_3"/>
    <property type="match status" value="3"/>
</dbReference>
<dbReference type="PANTHER" id="PTHR46943">
    <property type="entry name" value="PENTRAXIN-RELATED PROTEIN PTX3"/>
    <property type="match status" value="1"/>
</dbReference>
<evidence type="ECO:0000256" key="1">
    <source>
        <dbReference type="ARBA" id="ARBA00022729"/>
    </source>
</evidence>
<evidence type="ECO:0000313" key="6">
    <source>
        <dbReference type="Proteomes" id="UP000620156"/>
    </source>
</evidence>
<dbReference type="SUPFAM" id="SSF49899">
    <property type="entry name" value="Concanavalin A-like lectins/glucanases"/>
    <property type="match status" value="3"/>
</dbReference>
<keyword evidence="1" id="KW-0732">Signal</keyword>
<accession>A0A918BTQ3</accession>
<dbReference type="GO" id="GO:0006955">
    <property type="term" value="P:immune response"/>
    <property type="evidence" value="ECO:0007669"/>
    <property type="project" value="InterPro"/>
</dbReference>
<keyword evidence="6" id="KW-1185">Reference proteome</keyword>
<organism evidence="5 6">
    <name type="scientific">Streptomyces ruber</name>
    <dbReference type="NCBI Taxonomy" id="83378"/>
    <lineage>
        <taxon>Bacteria</taxon>
        <taxon>Bacillati</taxon>
        <taxon>Actinomycetota</taxon>
        <taxon>Actinomycetes</taxon>
        <taxon>Kitasatosporales</taxon>
        <taxon>Streptomycetaceae</taxon>
        <taxon>Streptomyces</taxon>
    </lineage>
</organism>
<proteinExistence type="predicted"/>
<name>A0A918BTQ3_9ACTN</name>
<protein>
    <recommendedName>
        <fullName evidence="4">LamG-like jellyroll fold domain-containing protein</fullName>
    </recommendedName>
</protein>
<dbReference type="NCBIfam" id="NF033679">
    <property type="entry name" value="DNRLRE_dom"/>
    <property type="match status" value="1"/>
</dbReference>
<dbReference type="Proteomes" id="UP000620156">
    <property type="component" value="Unassembled WGS sequence"/>
</dbReference>
<dbReference type="EMBL" id="BMQK01000034">
    <property type="protein sequence ID" value="GGQ89879.1"/>
    <property type="molecule type" value="Genomic_DNA"/>
</dbReference>